<dbReference type="STRING" id="661478.OP10G_1538"/>
<organism evidence="1 2">
    <name type="scientific">Fimbriimonas ginsengisoli Gsoil 348</name>
    <dbReference type="NCBI Taxonomy" id="661478"/>
    <lineage>
        <taxon>Bacteria</taxon>
        <taxon>Bacillati</taxon>
        <taxon>Armatimonadota</taxon>
        <taxon>Fimbriimonadia</taxon>
        <taxon>Fimbriimonadales</taxon>
        <taxon>Fimbriimonadaceae</taxon>
        <taxon>Fimbriimonas</taxon>
    </lineage>
</organism>
<keyword evidence="2" id="KW-1185">Reference proteome</keyword>
<dbReference type="eggNOG" id="COG4102">
    <property type="taxonomic scope" value="Bacteria"/>
</dbReference>
<dbReference type="EMBL" id="CP007139">
    <property type="protein sequence ID" value="AIE84906.1"/>
    <property type="molecule type" value="Genomic_DNA"/>
</dbReference>
<dbReference type="HOGENOM" id="CLU_032896_3_1_0"/>
<dbReference type="KEGG" id="fgi:OP10G_1538"/>
<dbReference type="Proteomes" id="UP000027982">
    <property type="component" value="Chromosome"/>
</dbReference>
<proteinExistence type="predicted"/>
<evidence type="ECO:0008006" key="3">
    <source>
        <dbReference type="Google" id="ProtNLM"/>
    </source>
</evidence>
<reference evidence="1 2" key="1">
    <citation type="journal article" date="2014" name="PLoS ONE">
        <title>The first complete genome sequence of the class fimbriimonadia in the phylum armatimonadetes.</title>
        <authorList>
            <person name="Hu Z.Y."/>
            <person name="Wang Y.Z."/>
            <person name="Im W.T."/>
            <person name="Wang S.Y."/>
            <person name="Zhao G.P."/>
            <person name="Zheng H.J."/>
            <person name="Quan Z.X."/>
        </authorList>
    </citation>
    <scope>NUCLEOTIDE SEQUENCE [LARGE SCALE GENOMIC DNA]</scope>
    <source>
        <strain evidence="1">Gsoil 348</strain>
    </source>
</reference>
<dbReference type="PANTHER" id="PTHR43737">
    <property type="entry name" value="BLL7424 PROTEIN"/>
    <property type="match status" value="1"/>
</dbReference>
<dbReference type="PANTHER" id="PTHR43737:SF1">
    <property type="entry name" value="DUF1501 DOMAIN-CONTAINING PROTEIN"/>
    <property type="match status" value="1"/>
</dbReference>
<protein>
    <recommendedName>
        <fullName evidence="3">DUF1501 domain-containing protein</fullName>
    </recommendedName>
</protein>
<dbReference type="InterPro" id="IPR010869">
    <property type="entry name" value="DUF1501"/>
</dbReference>
<sequence>MVGLSIGLMGWATRQSALAQVSVGPRNADRNVVVVVFLRGGADGLSLLVPYADDTYYRLRPVLSVPKEKVHRLDGFFGLHPSLASLEPLFHSGQLAPLHAVGSDDQTRSHFEAMNTMERGVARRDGPQSGWVTRYLEASEPENPSPLRAVALGYTTPTSLVGATNATTLSSLSDYRLDAPESARHSLESMYGRGSDLVSHAGRETLDVLRTMERIDAAHYKPSNSAKYPDSDLGLGLKQVACLVRANVGLEVACLDKGGWDTHFGQGVTAGLLPLLLDDLGKSLAAFAQDLGPESTRVTTIVMTEFGRRIEENASLGTDHGHGSAMFLMGGGVRGGQVHAKWPGLDHPVGPGDLAVTTDYRDVLSEVLSSRMGLRNPSDVFAGYEGSKLGIVGA</sequence>
<gene>
    <name evidence="1" type="ORF">OP10G_1538</name>
</gene>
<accession>A0A068NN69</accession>
<name>A0A068NN69_FIMGI</name>
<dbReference type="Pfam" id="PF07394">
    <property type="entry name" value="DUF1501"/>
    <property type="match status" value="1"/>
</dbReference>
<evidence type="ECO:0000313" key="2">
    <source>
        <dbReference type="Proteomes" id="UP000027982"/>
    </source>
</evidence>
<dbReference type="AlphaFoldDB" id="A0A068NN69"/>
<evidence type="ECO:0000313" key="1">
    <source>
        <dbReference type="EMBL" id="AIE84906.1"/>
    </source>
</evidence>